<dbReference type="Pfam" id="PF13202">
    <property type="entry name" value="EF-hand_5"/>
    <property type="match status" value="1"/>
</dbReference>
<dbReference type="GO" id="GO:0005758">
    <property type="term" value="C:mitochondrial intermembrane space"/>
    <property type="evidence" value="ECO:0007669"/>
    <property type="project" value="UniProtKB-SubCell"/>
</dbReference>
<evidence type="ECO:0000259" key="16">
    <source>
        <dbReference type="PROSITE" id="PS50222"/>
    </source>
</evidence>
<dbReference type="InterPro" id="IPR002048">
    <property type="entry name" value="EF_hand_dom"/>
</dbReference>
<evidence type="ECO:0000256" key="3">
    <source>
        <dbReference type="ARBA" id="ARBA00022448"/>
    </source>
</evidence>
<keyword evidence="14" id="KW-0175">Coiled coil</keyword>
<evidence type="ECO:0000256" key="8">
    <source>
        <dbReference type="ARBA" id="ARBA00022837"/>
    </source>
</evidence>
<dbReference type="STRING" id="299467.A0A443SMF0"/>
<feature type="transmembrane region" description="Helical" evidence="15">
    <location>
        <begin position="104"/>
        <end position="124"/>
    </location>
</feature>
<name>A0A443SMF0_9ACAR</name>
<dbReference type="InterPro" id="IPR011992">
    <property type="entry name" value="EF-hand-dom_pair"/>
</dbReference>
<evidence type="ECO:0000256" key="12">
    <source>
        <dbReference type="ARBA" id="ARBA00023136"/>
    </source>
</evidence>
<dbReference type="SMART" id="SM00054">
    <property type="entry name" value="EFh"/>
    <property type="match status" value="2"/>
</dbReference>
<keyword evidence="6" id="KW-0677">Repeat</keyword>
<organism evidence="17 18">
    <name type="scientific">Leptotrombidium deliense</name>
    <dbReference type="NCBI Taxonomy" id="299467"/>
    <lineage>
        <taxon>Eukaryota</taxon>
        <taxon>Metazoa</taxon>
        <taxon>Ecdysozoa</taxon>
        <taxon>Arthropoda</taxon>
        <taxon>Chelicerata</taxon>
        <taxon>Arachnida</taxon>
        <taxon>Acari</taxon>
        <taxon>Acariformes</taxon>
        <taxon>Trombidiformes</taxon>
        <taxon>Prostigmata</taxon>
        <taxon>Anystina</taxon>
        <taxon>Parasitengona</taxon>
        <taxon>Trombiculoidea</taxon>
        <taxon>Trombiculidae</taxon>
        <taxon>Leptotrombidium</taxon>
    </lineage>
</organism>
<feature type="domain" description="EF-hand" evidence="16">
    <location>
        <begin position="283"/>
        <end position="318"/>
    </location>
</feature>
<dbReference type="PANTHER" id="PTHR12294">
    <property type="entry name" value="EF HAND DOMAIN FAMILY A1,A2-RELATED"/>
    <property type="match status" value="1"/>
</dbReference>
<dbReference type="PROSITE" id="PS00018">
    <property type="entry name" value="EF_HAND_1"/>
    <property type="match status" value="1"/>
</dbReference>
<dbReference type="Pfam" id="PF13833">
    <property type="entry name" value="EF-hand_8"/>
    <property type="match status" value="1"/>
</dbReference>
<dbReference type="Gene3D" id="1.10.238.10">
    <property type="entry name" value="EF-hand"/>
    <property type="match status" value="1"/>
</dbReference>
<evidence type="ECO:0000256" key="10">
    <source>
        <dbReference type="ARBA" id="ARBA00023065"/>
    </source>
</evidence>
<dbReference type="GO" id="GO:0036444">
    <property type="term" value="P:calcium import into the mitochondrion"/>
    <property type="evidence" value="ECO:0007669"/>
    <property type="project" value="UniProtKB-ARBA"/>
</dbReference>
<dbReference type="AlphaFoldDB" id="A0A443SMF0"/>
<comment type="similarity">
    <text evidence="13">Belongs to the MICU1 family. MICU1 subfamily.</text>
</comment>
<keyword evidence="10" id="KW-0406">Ion transport</keyword>
<dbReference type="PROSITE" id="PS50222">
    <property type="entry name" value="EF_HAND_2"/>
    <property type="match status" value="2"/>
</dbReference>
<dbReference type="Proteomes" id="UP000288716">
    <property type="component" value="Unassembled WGS sequence"/>
</dbReference>
<gene>
    <name evidence="17" type="ORF">B4U80_02971</name>
</gene>
<evidence type="ECO:0000256" key="1">
    <source>
        <dbReference type="ARBA" id="ARBA00004273"/>
    </source>
</evidence>
<dbReference type="VEuPathDB" id="VectorBase:LDEU003374"/>
<sequence length="540" mass="63427">MYLKRLNFFRNNGLLLKSSLIQSAFIQPHLKLATIAFIDKRRILLNCHSQAFNNRYANSLLNGNFSKCNLSFNHWQSNSQSRSFHRKQYAFSHQKVAEPREKQVFTFLVCLAFPVLFIDTGYYWRKTKRFFNKKWNDWFKVEAAAVDSDQMESRFEEVKEEKKEKKEKNSFRDKKIVEYENRIRSFSTPDKIFRYFATVKVVYDDNESEIFMTPDDFLRAVTPGLKQPDGLGLDQFKRVDLSKSFSQEKMDCGLKKDSIFYKLSNYGLINFSDFLFLLTVISVSHRHFKIAFRMFDLNGDGNVDYEEFERVQNAILHQTSVGQKLGSASSKTNYRGVSSALAKYFFGNNLKQKLTIEKFLDFQKEMQTEMLTLEFERKRKKNEEKIKETDFSELLIAYAGFPDKKKKRMVNRVRKMFPDTTVVESPERGITMKDYLDFHYFLQNINDVDIALTFYNIAGASIDEATLKHAAKTVANIDLRDHVIKVVFTLFDENLDGQLSNREFISVMKERLRRGLNRPKDTGFLKLANAVWNSLKMDLF</sequence>
<evidence type="ECO:0000256" key="13">
    <source>
        <dbReference type="ARBA" id="ARBA00038333"/>
    </source>
</evidence>
<dbReference type="PANTHER" id="PTHR12294:SF1">
    <property type="entry name" value="CALCIUM UPTAKE PROTEIN 1, MITOCHONDRIAL"/>
    <property type="match status" value="1"/>
</dbReference>
<reference evidence="17 18" key="1">
    <citation type="journal article" date="2018" name="Gigascience">
        <title>Genomes of trombidid mites reveal novel predicted allergens and laterally-transferred genes associated with secondary metabolism.</title>
        <authorList>
            <person name="Dong X."/>
            <person name="Chaisiri K."/>
            <person name="Xia D."/>
            <person name="Armstrong S.D."/>
            <person name="Fang Y."/>
            <person name="Donnelly M.J."/>
            <person name="Kadowaki T."/>
            <person name="McGarry J.W."/>
            <person name="Darby A.C."/>
            <person name="Makepeace B.L."/>
        </authorList>
    </citation>
    <scope>NUCLEOTIDE SEQUENCE [LARGE SCALE GENOMIC DNA]</scope>
    <source>
        <strain evidence="17">UoL-UT</strain>
    </source>
</reference>
<evidence type="ECO:0000313" key="18">
    <source>
        <dbReference type="Proteomes" id="UP000288716"/>
    </source>
</evidence>
<accession>A0A443SMF0</accession>
<keyword evidence="9" id="KW-0809">Transit peptide</keyword>
<evidence type="ECO:0000256" key="4">
    <source>
        <dbReference type="ARBA" id="ARBA00022568"/>
    </source>
</evidence>
<protein>
    <submittedName>
        <fullName evidence="17">Calcium uptake protein 1-like isoform X2</fullName>
    </submittedName>
</protein>
<evidence type="ECO:0000256" key="6">
    <source>
        <dbReference type="ARBA" id="ARBA00022737"/>
    </source>
</evidence>
<dbReference type="GO" id="GO:1990246">
    <property type="term" value="C:uniplex complex"/>
    <property type="evidence" value="ECO:0007669"/>
    <property type="project" value="TreeGrafter"/>
</dbReference>
<dbReference type="CDD" id="cd15900">
    <property type="entry name" value="EFh_MICU"/>
    <property type="match status" value="1"/>
</dbReference>
<evidence type="ECO:0000256" key="7">
    <source>
        <dbReference type="ARBA" id="ARBA00022792"/>
    </source>
</evidence>
<dbReference type="InterPro" id="IPR018247">
    <property type="entry name" value="EF_Hand_1_Ca_BS"/>
</dbReference>
<keyword evidence="11" id="KW-0496">Mitochondrion</keyword>
<dbReference type="GO" id="GO:0051560">
    <property type="term" value="P:mitochondrial calcium ion homeostasis"/>
    <property type="evidence" value="ECO:0007669"/>
    <property type="project" value="TreeGrafter"/>
</dbReference>
<evidence type="ECO:0000256" key="11">
    <source>
        <dbReference type="ARBA" id="ARBA00023128"/>
    </source>
</evidence>
<dbReference type="GO" id="GO:0005509">
    <property type="term" value="F:calcium ion binding"/>
    <property type="evidence" value="ECO:0007669"/>
    <property type="project" value="InterPro"/>
</dbReference>
<evidence type="ECO:0000313" key="17">
    <source>
        <dbReference type="EMBL" id="RWS28665.1"/>
    </source>
</evidence>
<evidence type="ECO:0000256" key="14">
    <source>
        <dbReference type="SAM" id="Coils"/>
    </source>
</evidence>
<feature type="coiled-coil region" evidence="14">
    <location>
        <begin position="141"/>
        <end position="168"/>
    </location>
</feature>
<evidence type="ECO:0000256" key="5">
    <source>
        <dbReference type="ARBA" id="ARBA00022723"/>
    </source>
</evidence>
<dbReference type="OrthoDB" id="10056860at2759"/>
<evidence type="ECO:0000256" key="15">
    <source>
        <dbReference type="SAM" id="Phobius"/>
    </source>
</evidence>
<keyword evidence="7" id="KW-0999">Mitochondrion inner membrane</keyword>
<keyword evidence="12 15" id="KW-0472">Membrane</keyword>
<keyword evidence="4" id="KW-0109">Calcium transport</keyword>
<evidence type="ECO:0000256" key="9">
    <source>
        <dbReference type="ARBA" id="ARBA00022946"/>
    </source>
</evidence>
<evidence type="ECO:0000256" key="2">
    <source>
        <dbReference type="ARBA" id="ARBA00004569"/>
    </source>
</evidence>
<dbReference type="EMBL" id="NCKV01001272">
    <property type="protein sequence ID" value="RWS28665.1"/>
    <property type="molecule type" value="Genomic_DNA"/>
</dbReference>
<feature type="domain" description="EF-hand" evidence="16">
    <location>
        <begin position="479"/>
        <end position="514"/>
    </location>
</feature>
<proteinExistence type="inferred from homology"/>
<dbReference type="SUPFAM" id="SSF47473">
    <property type="entry name" value="EF-hand"/>
    <property type="match status" value="2"/>
</dbReference>
<keyword evidence="15" id="KW-0812">Transmembrane</keyword>
<dbReference type="InterPro" id="IPR039800">
    <property type="entry name" value="MICU1/2/3"/>
</dbReference>
<keyword evidence="18" id="KW-1185">Reference proteome</keyword>
<keyword evidence="5" id="KW-0479">Metal-binding</keyword>
<keyword evidence="3" id="KW-0813">Transport</keyword>
<comment type="caution">
    <text evidence="17">The sequence shown here is derived from an EMBL/GenBank/DDBJ whole genome shotgun (WGS) entry which is preliminary data.</text>
</comment>
<comment type="subcellular location">
    <subcellularLocation>
        <location evidence="1">Mitochondrion inner membrane</location>
    </subcellularLocation>
    <subcellularLocation>
        <location evidence="2">Mitochondrion intermembrane space</location>
    </subcellularLocation>
</comment>
<keyword evidence="8" id="KW-0106">Calcium</keyword>
<keyword evidence="15" id="KW-1133">Transmembrane helix</keyword>